<proteinExistence type="predicted"/>
<dbReference type="RefSeq" id="XP_004262039.1">
    <property type="nucleotide sequence ID" value="XM_004261991.1"/>
</dbReference>
<dbReference type="AlphaFoldDB" id="A0A0A1UFI1"/>
<dbReference type="VEuPathDB" id="AmoebaDB:EIN_430740"/>
<accession>A0A0A1UFI1</accession>
<dbReference type="EMBL" id="KB206168">
    <property type="protein sequence ID" value="ELP95268.1"/>
    <property type="molecule type" value="Genomic_DNA"/>
</dbReference>
<sequence length="268" mass="30995">MTILRNCRRFKRKLIENECIIKVTRWKSNNKKHQSAAKKACEKSTTPIKGELNSITFHTQNLVMSTHFLFTNNASLPFKTQCSREKRNQEAIQLAVLIGLASQICTLTVEKPPKKSNVTQQIPRVVSLDFGNEVVELGSFVKTRFKNLLDNSYRTETERVKALRIYNRNVHVFTNNYLIDILTENGFFFNSHLSKVSKNTQRIEYFDQVFFNGTFFMSLSQMAQRGKALCNFFNETACKPSNSVLVYQDQRIADILKVPKRKSISNFN</sequence>
<dbReference type="KEGG" id="eiv:EIN_430740"/>
<organism evidence="1 2">
    <name type="scientific">Entamoeba invadens IP1</name>
    <dbReference type="NCBI Taxonomy" id="370355"/>
    <lineage>
        <taxon>Eukaryota</taxon>
        <taxon>Amoebozoa</taxon>
        <taxon>Evosea</taxon>
        <taxon>Archamoebae</taxon>
        <taxon>Mastigamoebida</taxon>
        <taxon>Entamoebidae</taxon>
        <taxon>Entamoeba</taxon>
    </lineage>
</organism>
<dbReference type="Proteomes" id="UP000014680">
    <property type="component" value="Unassembled WGS sequence"/>
</dbReference>
<dbReference type="GeneID" id="14894146"/>
<name>A0A0A1UFI1_ENTIV</name>
<gene>
    <name evidence="1" type="ORF">EIN_430740</name>
</gene>
<evidence type="ECO:0000313" key="1">
    <source>
        <dbReference type="EMBL" id="ELP95268.1"/>
    </source>
</evidence>
<reference evidence="1 2" key="1">
    <citation type="submission" date="2012-10" db="EMBL/GenBank/DDBJ databases">
        <authorList>
            <person name="Zafar N."/>
            <person name="Inman J."/>
            <person name="Hall N."/>
            <person name="Lorenzi H."/>
            <person name="Caler E."/>
        </authorList>
    </citation>
    <scope>NUCLEOTIDE SEQUENCE [LARGE SCALE GENOMIC DNA]</scope>
    <source>
        <strain evidence="1 2">IP1</strain>
    </source>
</reference>
<keyword evidence="2" id="KW-1185">Reference proteome</keyword>
<evidence type="ECO:0000313" key="2">
    <source>
        <dbReference type="Proteomes" id="UP000014680"/>
    </source>
</evidence>
<protein>
    <submittedName>
        <fullName evidence="1">Uncharacterized protein</fullName>
    </submittedName>
</protein>